<sequence>MTSVNLLLRNMISINLRLWNHNNDYGV</sequence>
<organism evidence="1">
    <name type="scientific">Rhizophora mucronata</name>
    <name type="common">Asiatic mangrove</name>
    <dbReference type="NCBI Taxonomy" id="61149"/>
    <lineage>
        <taxon>Eukaryota</taxon>
        <taxon>Viridiplantae</taxon>
        <taxon>Streptophyta</taxon>
        <taxon>Embryophyta</taxon>
        <taxon>Tracheophyta</taxon>
        <taxon>Spermatophyta</taxon>
        <taxon>Magnoliopsida</taxon>
        <taxon>eudicotyledons</taxon>
        <taxon>Gunneridae</taxon>
        <taxon>Pentapetalae</taxon>
        <taxon>rosids</taxon>
        <taxon>fabids</taxon>
        <taxon>Malpighiales</taxon>
        <taxon>Rhizophoraceae</taxon>
        <taxon>Rhizophora</taxon>
    </lineage>
</organism>
<evidence type="ECO:0000313" key="1">
    <source>
        <dbReference type="EMBL" id="MBX40213.1"/>
    </source>
</evidence>
<name>A0A2P2NCK1_RHIMU</name>
<proteinExistence type="predicted"/>
<reference evidence="1" key="1">
    <citation type="submission" date="2018-02" db="EMBL/GenBank/DDBJ databases">
        <title>Rhizophora mucronata_Transcriptome.</title>
        <authorList>
            <person name="Meera S.P."/>
            <person name="Sreeshan A."/>
            <person name="Augustine A."/>
        </authorList>
    </citation>
    <scope>NUCLEOTIDE SEQUENCE</scope>
    <source>
        <tissue evidence="1">Leaf</tissue>
    </source>
</reference>
<accession>A0A2P2NCK1</accession>
<dbReference type="EMBL" id="GGEC01059729">
    <property type="protein sequence ID" value="MBX40213.1"/>
    <property type="molecule type" value="Transcribed_RNA"/>
</dbReference>
<protein>
    <submittedName>
        <fullName evidence="1">Uncharacterized protein</fullName>
    </submittedName>
</protein>
<dbReference type="AlphaFoldDB" id="A0A2P2NCK1"/>